<dbReference type="GO" id="GO:0009734">
    <property type="term" value="P:auxin-activated signaling pathway"/>
    <property type="evidence" value="ECO:0007669"/>
    <property type="project" value="InterPro"/>
</dbReference>
<dbReference type="InterPro" id="IPR044991">
    <property type="entry name" value="TET_plant"/>
</dbReference>
<dbReference type="EMBL" id="CM035436">
    <property type="protein sequence ID" value="KAH7288146.1"/>
    <property type="molecule type" value="Genomic_DNA"/>
</dbReference>
<dbReference type="GO" id="GO:0016020">
    <property type="term" value="C:membrane"/>
    <property type="evidence" value="ECO:0007669"/>
    <property type="project" value="UniProtKB-SubCell"/>
</dbReference>
<keyword evidence="9" id="KW-1185">Reference proteome</keyword>
<gene>
    <name evidence="8" type="ORF">KP509_31G014400</name>
</gene>
<name>A0A8T2QVY4_CERRI</name>
<feature type="transmembrane region" description="Helical" evidence="7">
    <location>
        <begin position="65"/>
        <end position="84"/>
    </location>
</feature>
<keyword evidence="3 7" id="KW-0812">Transmembrane</keyword>
<evidence type="ECO:0000256" key="2">
    <source>
        <dbReference type="ARBA" id="ARBA00006840"/>
    </source>
</evidence>
<dbReference type="Proteomes" id="UP000825935">
    <property type="component" value="Chromosome 31"/>
</dbReference>
<dbReference type="InterPro" id="IPR018499">
    <property type="entry name" value="Tetraspanin/Peripherin"/>
</dbReference>
<comment type="caution">
    <text evidence="8">The sequence shown here is derived from an EMBL/GenBank/DDBJ whole genome shotgun (WGS) entry which is preliminary data.</text>
</comment>
<sequence>MQQEGRSSEHDAIRGRIREAVRSRRCRLVTAHLLGLLLSVPILVTGIYLNSKKREYCITTLEKPLIFLGFILALVSMLGLIGTFKKLHWLHMTHMVSLVFLVLTLMCFAIFSVEITSGGSAHSPAQDTPSTSPYRFKRI</sequence>
<accession>A0A8T2QVY4</accession>
<dbReference type="AlphaFoldDB" id="A0A8T2QVY4"/>
<comment type="similarity">
    <text evidence="2">Belongs to the tetraspanin (TM4SF) family.</text>
</comment>
<comment type="subcellular location">
    <subcellularLocation>
        <location evidence="1">Membrane</location>
        <topology evidence="1">Multi-pass membrane protein</topology>
    </subcellularLocation>
</comment>
<evidence type="ECO:0000313" key="9">
    <source>
        <dbReference type="Proteomes" id="UP000825935"/>
    </source>
</evidence>
<organism evidence="8 9">
    <name type="scientific">Ceratopteris richardii</name>
    <name type="common">Triangle waterfern</name>
    <dbReference type="NCBI Taxonomy" id="49495"/>
    <lineage>
        <taxon>Eukaryota</taxon>
        <taxon>Viridiplantae</taxon>
        <taxon>Streptophyta</taxon>
        <taxon>Embryophyta</taxon>
        <taxon>Tracheophyta</taxon>
        <taxon>Polypodiopsida</taxon>
        <taxon>Polypodiidae</taxon>
        <taxon>Polypodiales</taxon>
        <taxon>Pteridineae</taxon>
        <taxon>Pteridaceae</taxon>
        <taxon>Parkerioideae</taxon>
        <taxon>Ceratopteris</taxon>
    </lineage>
</organism>
<evidence type="ECO:0000256" key="5">
    <source>
        <dbReference type="ARBA" id="ARBA00023136"/>
    </source>
</evidence>
<feature type="compositionally biased region" description="Polar residues" evidence="6">
    <location>
        <begin position="118"/>
        <end position="133"/>
    </location>
</feature>
<protein>
    <submittedName>
        <fullName evidence="8">Uncharacterized protein</fullName>
    </submittedName>
</protein>
<evidence type="ECO:0000256" key="7">
    <source>
        <dbReference type="SAM" id="Phobius"/>
    </source>
</evidence>
<evidence type="ECO:0000256" key="6">
    <source>
        <dbReference type="SAM" id="MobiDB-lite"/>
    </source>
</evidence>
<evidence type="ECO:0000256" key="4">
    <source>
        <dbReference type="ARBA" id="ARBA00022989"/>
    </source>
</evidence>
<dbReference type="OrthoDB" id="1973140at2759"/>
<keyword evidence="4 7" id="KW-1133">Transmembrane helix</keyword>
<dbReference type="PANTHER" id="PTHR32191">
    <property type="entry name" value="TETRASPANIN-8-RELATED"/>
    <property type="match status" value="1"/>
</dbReference>
<dbReference type="Pfam" id="PF00335">
    <property type="entry name" value="Tetraspanin"/>
    <property type="match status" value="1"/>
</dbReference>
<keyword evidence="5 7" id="KW-0472">Membrane</keyword>
<feature type="transmembrane region" description="Helical" evidence="7">
    <location>
        <begin position="28"/>
        <end position="49"/>
    </location>
</feature>
<feature type="transmembrane region" description="Helical" evidence="7">
    <location>
        <begin position="96"/>
        <end position="113"/>
    </location>
</feature>
<evidence type="ECO:0000256" key="3">
    <source>
        <dbReference type="ARBA" id="ARBA00022692"/>
    </source>
</evidence>
<proteinExistence type="inferred from homology"/>
<feature type="region of interest" description="Disordered" evidence="6">
    <location>
        <begin position="118"/>
        <end position="139"/>
    </location>
</feature>
<reference evidence="8" key="1">
    <citation type="submission" date="2021-08" db="EMBL/GenBank/DDBJ databases">
        <title>WGS assembly of Ceratopteris richardii.</title>
        <authorList>
            <person name="Marchant D.B."/>
            <person name="Chen G."/>
            <person name="Jenkins J."/>
            <person name="Shu S."/>
            <person name="Leebens-Mack J."/>
            <person name="Grimwood J."/>
            <person name="Schmutz J."/>
            <person name="Soltis P."/>
            <person name="Soltis D."/>
            <person name="Chen Z.-H."/>
        </authorList>
    </citation>
    <scope>NUCLEOTIDE SEQUENCE</scope>
    <source>
        <strain evidence="8">Whitten #5841</strain>
        <tissue evidence="8">Leaf</tissue>
    </source>
</reference>
<evidence type="ECO:0000256" key="1">
    <source>
        <dbReference type="ARBA" id="ARBA00004141"/>
    </source>
</evidence>
<evidence type="ECO:0000313" key="8">
    <source>
        <dbReference type="EMBL" id="KAH7288146.1"/>
    </source>
</evidence>